<name>A0AA40KPJ9_9HYME</name>
<sequence length="126" mass="13637">MVARAWPGSANSMVPKWSLPGCGKRLERDSVRSQDESSREKPGGIKMGEGSPGHNGRRYSDIPCDATSVSPRVPPYQTTPVGTVIEAGFEANTPGQLDRSVQKNGSTWLCADYVYPVVVEENKTRG</sequence>
<reference evidence="2" key="1">
    <citation type="submission" date="2021-10" db="EMBL/GenBank/DDBJ databases">
        <title>Melipona bicolor Genome sequencing and assembly.</title>
        <authorList>
            <person name="Araujo N.S."/>
            <person name="Arias M.C."/>
        </authorList>
    </citation>
    <scope>NUCLEOTIDE SEQUENCE</scope>
    <source>
        <strain evidence="2">USP_2M_L1-L4_2017</strain>
        <tissue evidence="2">Whole body</tissue>
    </source>
</reference>
<organism evidence="2 3">
    <name type="scientific">Melipona bicolor</name>
    <dbReference type="NCBI Taxonomy" id="60889"/>
    <lineage>
        <taxon>Eukaryota</taxon>
        <taxon>Metazoa</taxon>
        <taxon>Ecdysozoa</taxon>
        <taxon>Arthropoda</taxon>
        <taxon>Hexapoda</taxon>
        <taxon>Insecta</taxon>
        <taxon>Pterygota</taxon>
        <taxon>Neoptera</taxon>
        <taxon>Endopterygota</taxon>
        <taxon>Hymenoptera</taxon>
        <taxon>Apocrita</taxon>
        <taxon>Aculeata</taxon>
        <taxon>Apoidea</taxon>
        <taxon>Anthophila</taxon>
        <taxon>Apidae</taxon>
        <taxon>Melipona</taxon>
    </lineage>
</organism>
<dbReference type="EMBL" id="JAHYIQ010000011">
    <property type="protein sequence ID" value="KAK1127962.1"/>
    <property type="molecule type" value="Genomic_DNA"/>
</dbReference>
<keyword evidence="3" id="KW-1185">Reference proteome</keyword>
<dbReference type="Proteomes" id="UP001177670">
    <property type="component" value="Unassembled WGS sequence"/>
</dbReference>
<dbReference type="AlphaFoldDB" id="A0AA40KPJ9"/>
<feature type="region of interest" description="Disordered" evidence="1">
    <location>
        <begin position="1"/>
        <end position="62"/>
    </location>
</feature>
<proteinExistence type="predicted"/>
<evidence type="ECO:0000313" key="3">
    <source>
        <dbReference type="Proteomes" id="UP001177670"/>
    </source>
</evidence>
<gene>
    <name evidence="2" type="ORF">K0M31_003455</name>
</gene>
<evidence type="ECO:0000256" key="1">
    <source>
        <dbReference type="SAM" id="MobiDB-lite"/>
    </source>
</evidence>
<feature type="compositionally biased region" description="Basic and acidic residues" evidence="1">
    <location>
        <begin position="24"/>
        <end position="43"/>
    </location>
</feature>
<evidence type="ECO:0000313" key="2">
    <source>
        <dbReference type="EMBL" id="KAK1127962.1"/>
    </source>
</evidence>
<accession>A0AA40KPJ9</accession>
<protein>
    <submittedName>
        <fullName evidence="2">Uncharacterized protein</fullName>
    </submittedName>
</protein>
<comment type="caution">
    <text evidence="2">The sequence shown here is derived from an EMBL/GenBank/DDBJ whole genome shotgun (WGS) entry which is preliminary data.</text>
</comment>